<dbReference type="SUPFAM" id="SSF55073">
    <property type="entry name" value="Nucleotide cyclase"/>
    <property type="match status" value="1"/>
</dbReference>
<keyword evidence="5" id="KW-1185">Reference proteome</keyword>
<name>A0A518EQ26_9BACT</name>
<evidence type="ECO:0000313" key="4">
    <source>
        <dbReference type="EMBL" id="QDV06197.1"/>
    </source>
</evidence>
<dbReference type="Gene3D" id="3.30.70.270">
    <property type="match status" value="1"/>
</dbReference>
<evidence type="ECO:0000259" key="2">
    <source>
        <dbReference type="PROSITE" id="PS50883"/>
    </source>
</evidence>
<dbReference type="SMART" id="SM00267">
    <property type="entry name" value="GGDEF"/>
    <property type="match status" value="1"/>
</dbReference>
<dbReference type="InterPro" id="IPR029787">
    <property type="entry name" value="Nucleotide_cyclase"/>
</dbReference>
<feature type="domain" description="GGDEF" evidence="3">
    <location>
        <begin position="209"/>
        <end position="337"/>
    </location>
</feature>
<dbReference type="Gene3D" id="3.20.20.450">
    <property type="entry name" value="EAL domain"/>
    <property type="match status" value="1"/>
</dbReference>
<gene>
    <name evidence="4" type="primary">cph2_2</name>
    <name evidence="4" type="ORF">Poly30_17040</name>
</gene>
<dbReference type="PROSITE" id="PS50883">
    <property type="entry name" value="EAL"/>
    <property type="match status" value="1"/>
</dbReference>
<dbReference type="EMBL" id="CP036434">
    <property type="protein sequence ID" value="QDV06197.1"/>
    <property type="molecule type" value="Genomic_DNA"/>
</dbReference>
<evidence type="ECO:0000256" key="1">
    <source>
        <dbReference type="SAM" id="MobiDB-lite"/>
    </source>
</evidence>
<organism evidence="4 5">
    <name type="scientific">Saltatorellus ferox</name>
    <dbReference type="NCBI Taxonomy" id="2528018"/>
    <lineage>
        <taxon>Bacteria</taxon>
        <taxon>Pseudomonadati</taxon>
        <taxon>Planctomycetota</taxon>
        <taxon>Planctomycetia</taxon>
        <taxon>Planctomycetia incertae sedis</taxon>
        <taxon>Saltatorellus</taxon>
    </lineage>
</organism>
<dbReference type="FunFam" id="3.20.20.450:FF:000001">
    <property type="entry name" value="Cyclic di-GMP phosphodiesterase yahA"/>
    <property type="match status" value="1"/>
</dbReference>
<evidence type="ECO:0000259" key="3">
    <source>
        <dbReference type="PROSITE" id="PS50887"/>
    </source>
</evidence>
<dbReference type="Pfam" id="PF00563">
    <property type="entry name" value="EAL"/>
    <property type="match status" value="1"/>
</dbReference>
<dbReference type="SMART" id="SM00052">
    <property type="entry name" value="EAL"/>
    <property type="match status" value="1"/>
</dbReference>
<dbReference type="InterPro" id="IPR035919">
    <property type="entry name" value="EAL_sf"/>
</dbReference>
<dbReference type="InterPro" id="IPR000160">
    <property type="entry name" value="GGDEF_dom"/>
</dbReference>
<dbReference type="SUPFAM" id="SSF141868">
    <property type="entry name" value="EAL domain-like"/>
    <property type="match status" value="1"/>
</dbReference>
<reference evidence="4 5" key="1">
    <citation type="submission" date="2019-02" db="EMBL/GenBank/DDBJ databases">
        <title>Deep-cultivation of Planctomycetes and their phenomic and genomic characterization uncovers novel biology.</title>
        <authorList>
            <person name="Wiegand S."/>
            <person name="Jogler M."/>
            <person name="Boedeker C."/>
            <person name="Pinto D."/>
            <person name="Vollmers J."/>
            <person name="Rivas-Marin E."/>
            <person name="Kohn T."/>
            <person name="Peeters S.H."/>
            <person name="Heuer A."/>
            <person name="Rast P."/>
            <person name="Oberbeckmann S."/>
            <person name="Bunk B."/>
            <person name="Jeske O."/>
            <person name="Meyerdierks A."/>
            <person name="Storesund J.E."/>
            <person name="Kallscheuer N."/>
            <person name="Luecker S."/>
            <person name="Lage O.M."/>
            <person name="Pohl T."/>
            <person name="Merkel B.J."/>
            <person name="Hornburger P."/>
            <person name="Mueller R.-W."/>
            <person name="Bruemmer F."/>
            <person name="Labrenz M."/>
            <person name="Spormann A.M."/>
            <person name="Op den Camp H."/>
            <person name="Overmann J."/>
            <person name="Amann R."/>
            <person name="Jetten M.S.M."/>
            <person name="Mascher T."/>
            <person name="Medema M.H."/>
            <person name="Devos D.P."/>
            <person name="Kaster A.-K."/>
            <person name="Ovreas L."/>
            <person name="Rohde M."/>
            <person name="Galperin M.Y."/>
            <person name="Jogler C."/>
        </authorList>
    </citation>
    <scope>NUCLEOTIDE SEQUENCE [LARGE SCALE GENOMIC DNA]</scope>
    <source>
        <strain evidence="4 5">Poly30</strain>
    </source>
</reference>
<dbReference type="InterPro" id="IPR043128">
    <property type="entry name" value="Rev_trsase/Diguanyl_cyclase"/>
</dbReference>
<dbReference type="AlphaFoldDB" id="A0A518EQ26"/>
<feature type="domain" description="EAL" evidence="2">
    <location>
        <begin position="346"/>
        <end position="600"/>
    </location>
</feature>
<dbReference type="RefSeq" id="WP_145196170.1">
    <property type="nucleotide sequence ID" value="NZ_CP036434.1"/>
</dbReference>
<accession>A0A518EQ26</accession>
<dbReference type="Proteomes" id="UP000320390">
    <property type="component" value="Chromosome"/>
</dbReference>
<dbReference type="CDD" id="cd01948">
    <property type="entry name" value="EAL"/>
    <property type="match status" value="1"/>
</dbReference>
<sequence length="607" mass="65371">MSTAPLFVALQNQDVLQRLTQELQAVGREYTVASSGRELLESIRGATDLIVDARCAPEGQEPGSFLAALASRARGGKVLAQSQPVSERGYLTDEALLDLGASDVFSVAASARVVISRLGSARPSTGGPQAGVALPELVLGQEKQAQVSSAGGTEASQAMDGADGEAVESAIEATLSEDCHPSAKPSAEAIEGFTERVAVRLTRARDRERTVAVFCASVRGLNVPNPKREIQGVLETVLEELDSTQEMSYSASRIAVAALGDDVFSLLVPDIERVQDAARLAVRLHEALALKAGVTAHIGIACSPDDGTAAGELIRRAQEAVLRARQAGENHIEFFSESMSRWAFERLTLEQSLRDALRNRELVVYYQPRIDIETRKILGMEALVRWIHPQFGLVSPGQFIPLAEETGLIVPIGEWILRDACRQNAAWRAMGLPSIRVSVNLSPVQFRKPNLHESVYDALDDAGLDADGLELEVTESLLMNDPSETAAILGKLKSRGIHISIDDFGTGYSSLSYLKRFPINALKIDRSFITDVTSNPDDAAIATAIILMGHSLKLSVVAEGVETENQLAFLKVLQCNEVQGYLFSPPVPAERAQEMLAEQIFARAAAA</sequence>
<protein>
    <submittedName>
        <fullName evidence="4">Phytochrome-like protein cph2</fullName>
    </submittedName>
</protein>
<dbReference type="InterPro" id="IPR001633">
    <property type="entry name" value="EAL_dom"/>
</dbReference>
<dbReference type="OrthoDB" id="9762141at2"/>
<proteinExistence type="predicted"/>
<dbReference type="GO" id="GO:0071111">
    <property type="term" value="F:cyclic-guanylate-specific phosphodiesterase activity"/>
    <property type="evidence" value="ECO:0007669"/>
    <property type="project" value="InterPro"/>
</dbReference>
<dbReference type="PROSITE" id="PS50887">
    <property type="entry name" value="GGDEF"/>
    <property type="match status" value="1"/>
</dbReference>
<dbReference type="Pfam" id="PF00990">
    <property type="entry name" value="GGDEF"/>
    <property type="match status" value="1"/>
</dbReference>
<dbReference type="PANTHER" id="PTHR33121">
    <property type="entry name" value="CYCLIC DI-GMP PHOSPHODIESTERASE PDEF"/>
    <property type="match status" value="1"/>
</dbReference>
<dbReference type="InterPro" id="IPR050706">
    <property type="entry name" value="Cyclic-di-GMP_PDE-like"/>
</dbReference>
<evidence type="ECO:0000313" key="5">
    <source>
        <dbReference type="Proteomes" id="UP000320390"/>
    </source>
</evidence>
<feature type="compositionally biased region" description="Polar residues" evidence="1">
    <location>
        <begin position="146"/>
        <end position="156"/>
    </location>
</feature>
<dbReference type="PANTHER" id="PTHR33121:SF71">
    <property type="entry name" value="OXYGEN SENSOR PROTEIN DOSP"/>
    <property type="match status" value="1"/>
</dbReference>
<feature type="region of interest" description="Disordered" evidence="1">
    <location>
        <begin position="146"/>
        <end position="166"/>
    </location>
</feature>